<dbReference type="PROSITE" id="PS50943">
    <property type="entry name" value="HTH_CROC1"/>
    <property type="match status" value="1"/>
</dbReference>
<dbReference type="EMBL" id="WPIN01000015">
    <property type="protein sequence ID" value="MVM34385.1"/>
    <property type="molecule type" value="Genomic_DNA"/>
</dbReference>
<proteinExistence type="predicted"/>
<dbReference type="Gene3D" id="1.10.260.40">
    <property type="entry name" value="lambda repressor-like DNA-binding domains"/>
    <property type="match status" value="1"/>
</dbReference>
<evidence type="ECO:0000313" key="4">
    <source>
        <dbReference type="Proteomes" id="UP000436006"/>
    </source>
</evidence>
<keyword evidence="4" id="KW-1185">Reference proteome</keyword>
<dbReference type="GO" id="GO:0003700">
    <property type="term" value="F:DNA-binding transcription factor activity"/>
    <property type="evidence" value="ECO:0007669"/>
    <property type="project" value="TreeGrafter"/>
</dbReference>
<dbReference type="Pfam" id="PF01381">
    <property type="entry name" value="HTH_3"/>
    <property type="match status" value="1"/>
</dbReference>
<name>A0A7K1SKT0_9BACT</name>
<dbReference type="InterPro" id="IPR001387">
    <property type="entry name" value="Cro/C1-type_HTH"/>
</dbReference>
<dbReference type="InterPro" id="IPR050807">
    <property type="entry name" value="TransReg_Diox_bact_type"/>
</dbReference>
<dbReference type="SMART" id="SM00530">
    <property type="entry name" value="HTH_XRE"/>
    <property type="match status" value="1"/>
</dbReference>
<comment type="caution">
    <text evidence="3">The sequence shown here is derived from an EMBL/GenBank/DDBJ whole genome shotgun (WGS) entry which is preliminary data.</text>
</comment>
<accession>A0A7K1SKT0</accession>
<feature type="domain" description="HTH cro/C1-type" evidence="2">
    <location>
        <begin position="10"/>
        <end position="65"/>
    </location>
</feature>
<evidence type="ECO:0000256" key="1">
    <source>
        <dbReference type="ARBA" id="ARBA00023125"/>
    </source>
</evidence>
<organism evidence="3 4">
    <name type="scientific">Spirosoma arboris</name>
    <dbReference type="NCBI Taxonomy" id="2682092"/>
    <lineage>
        <taxon>Bacteria</taxon>
        <taxon>Pseudomonadati</taxon>
        <taxon>Bacteroidota</taxon>
        <taxon>Cytophagia</taxon>
        <taxon>Cytophagales</taxon>
        <taxon>Cytophagaceae</taxon>
        <taxon>Spirosoma</taxon>
    </lineage>
</organism>
<dbReference type="Proteomes" id="UP000436006">
    <property type="component" value="Unassembled WGS sequence"/>
</dbReference>
<dbReference type="CDD" id="cd00093">
    <property type="entry name" value="HTH_XRE"/>
    <property type="match status" value="1"/>
</dbReference>
<dbReference type="SUPFAM" id="SSF47413">
    <property type="entry name" value="lambda repressor-like DNA-binding domains"/>
    <property type="match status" value="1"/>
</dbReference>
<dbReference type="GO" id="GO:0005829">
    <property type="term" value="C:cytosol"/>
    <property type="evidence" value="ECO:0007669"/>
    <property type="project" value="TreeGrafter"/>
</dbReference>
<evidence type="ECO:0000259" key="2">
    <source>
        <dbReference type="PROSITE" id="PS50943"/>
    </source>
</evidence>
<dbReference type="InterPro" id="IPR010982">
    <property type="entry name" value="Lambda_DNA-bd_dom_sf"/>
</dbReference>
<protein>
    <submittedName>
        <fullName evidence="3">Helix-turn-helix domain-containing protein</fullName>
    </submittedName>
</protein>
<dbReference type="PANTHER" id="PTHR46797:SF1">
    <property type="entry name" value="METHYLPHOSPHONATE SYNTHASE"/>
    <property type="match status" value="1"/>
</dbReference>
<gene>
    <name evidence="3" type="ORF">GO755_30415</name>
</gene>
<reference evidence="3 4" key="1">
    <citation type="submission" date="2019-12" db="EMBL/GenBank/DDBJ databases">
        <title>Spirosoma sp. HMF4905 genome sequencing and assembly.</title>
        <authorList>
            <person name="Kang H."/>
            <person name="Cha I."/>
            <person name="Kim H."/>
            <person name="Joh K."/>
        </authorList>
    </citation>
    <scope>NUCLEOTIDE SEQUENCE [LARGE SCALE GENOMIC DNA]</scope>
    <source>
        <strain evidence="3 4">HMF4905</strain>
    </source>
</reference>
<dbReference type="AlphaFoldDB" id="A0A7K1SKT0"/>
<sequence length="68" mass="7320">MAITTLAEKIKAARKSKNLTQTELGERLGVTKGTIASYEAGRNNFTVETLQKISNALGVTISIDINPE</sequence>
<dbReference type="RefSeq" id="WP_157589205.1">
    <property type="nucleotide sequence ID" value="NZ_WPIN01000015.1"/>
</dbReference>
<dbReference type="GO" id="GO:0003677">
    <property type="term" value="F:DNA binding"/>
    <property type="evidence" value="ECO:0007669"/>
    <property type="project" value="UniProtKB-KW"/>
</dbReference>
<dbReference type="PANTHER" id="PTHR46797">
    <property type="entry name" value="HTH-TYPE TRANSCRIPTIONAL REGULATOR"/>
    <property type="match status" value="1"/>
</dbReference>
<keyword evidence="1" id="KW-0238">DNA-binding</keyword>
<evidence type="ECO:0000313" key="3">
    <source>
        <dbReference type="EMBL" id="MVM34385.1"/>
    </source>
</evidence>